<sequence length="121" mass="13656">MQAIEKKYCGEYKIGEFYEGAVKTNKKPIPLTAVICIVNDRKNNELVLGNYLVCEGGETESSLFDTEQFSDKCFYMVSASRIKSGAADEPLNVGLKVKLHFERKNYAEFLITELNGKKLEC</sequence>
<gene>
    <name evidence="1" type="ORF">F3B65_27365</name>
</gene>
<proteinExistence type="predicted"/>
<dbReference type="EMBL" id="VWGG01000114">
    <property type="protein sequence ID" value="KAA4559830.1"/>
    <property type="molecule type" value="Genomic_DNA"/>
</dbReference>
<accession>A0A642A4X0</accession>
<name>A0A642A4X0_BACOV</name>
<evidence type="ECO:0000313" key="1">
    <source>
        <dbReference type="EMBL" id="KAA4559830.1"/>
    </source>
</evidence>
<protein>
    <submittedName>
        <fullName evidence="1">Uncharacterized protein</fullName>
    </submittedName>
</protein>
<reference evidence="1" key="1">
    <citation type="journal article" date="2019" name="Nat. Med.">
        <title>A library of human gut bacterial isolates paired with longitudinal multiomics data enables mechanistic microbiome research.</title>
        <authorList>
            <person name="Poyet M."/>
            <person name="Groussin M."/>
            <person name="Gibbons S.M."/>
            <person name="Avila-Pacheco J."/>
            <person name="Jiang X."/>
            <person name="Kearney S.M."/>
            <person name="Perrotta A.R."/>
            <person name="Berdy B."/>
            <person name="Zhao S."/>
            <person name="Lieberman T.D."/>
            <person name="Swanson P.K."/>
            <person name="Smith M."/>
            <person name="Roesemann S."/>
            <person name="Alexander J.E."/>
            <person name="Rich S.A."/>
            <person name="Livny J."/>
            <person name="Vlamakis H."/>
            <person name="Clish C."/>
            <person name="Bullock K."/>
            <person name="Deik A."/>
            <person name="Scott J."/>
            <person name="Pierce K.A."/>
            <person name="Xavier R.J."/>
            <person name="Alm E.J."/>
        </authorList>
    </citation>
    <scope>NUCLEOTIDE SEQUENCE</scope>
    <source>
        <strain evidence="1">BIOML-A32</strain>
    </source>
</reference>
<comment type="caution">
    <text evidence="1">The sequence shown here is derived from an EMBL/GenBank/DDBJ whole genome shotgun (WGS) entry which is preliminary data.</text>
</comment>
<organism evidence="1">
    <name type="scientific">Bacteroides ovatus</name>
    <dbReference type="NCBI Taxonomy" id="28116"/>
    <lineage>
        <taxon>Bacteria</taxon>
        <taxon>Pseudomonadati</taxon>
        <taxon>Bacteroidota</taxon>
        <taxon>Bacteroidia</taxon>
        <taxon>Bacteroidales</taxon>
        <taxon>Bacteroidaceae</taxon>
        <taxon>Bacteroides</taxon>
    </lineage>
</organism>
<dbReference type="AlphaFoldDB" id="A0A642A4X0"/>